<dbReference type="PROSITE" id="PS00330">
    <property type="entry name" value="HEMOLYSIN_CALCIUM"/>
    <property type="match status" value="1"/>
</dbReference>
<comment type="caution">
    <text evidence="4">The sequence shown here is derived from an EMBL/GenBank/DDBJ whole genome shotgun (WGS) entry which is preliminary data.</text>
</comment>
<sequence length="2307" mass="243448">MATFFDDFTRRTFDNLTKPFHSAPDAVASGYSAYVGISSGLLDNALKGGIKSTAAGKLALSFRAIEDVVVSVATGATDRDLSGAANIAGGLFSSAVVGVIAAPTLTGVAAVVVAGYVGSAAAEALYDTVNQHYPNASDDLYEFTANFASDLRNAVTSAAGRYSVGDFFKSIESIWDDENGDSEPPATSQEGEPYENSTLLEPIIVKGEPPDVGRVHIVESWFDPIVLDLTGDGLNITSLGSSNTYLNMDGHGLQHKTAWAGSGNGVLVLDQQGSGDVNSPEAFIFTSWDPTAKSNTEALANVFDTNRNGKLDAGDARWSEFKILVSNPDGTQQLQTLGQLGIASIDLSTDNNRTVLADGSVVLGQGGYTRTDGTTGTIADVQFVYDAQGYLIDRNAVVNADGSTSILTSAFHSDGSVAYKSTLTTSADGLSKSLEYDIGGDGVLDTRQTEVTAINGAGDRTQTISNYSPSGHLLSREITSTSADKKNITIMRDLDGNGTADQVETRIIGSDNSTTTTIKYLNQNGSEKEAISVFSNAIGTASSVKSDLNGDGIFDVIKNRSVTVNGSGSRTEEVLTQSSNGTVIQRVVTTTSADGRSKEILTDKDGNGVVESRQNSGIVVAADGSSITTQNNFNGDGSLRSGLVTTLSADGLSKTVKADFNGDGVFDLVTENITVVNADGGRTKTIVESNTDASLRAKSISNWSADGKTRSDAFDTDGNGNPDFVESISILANGESENVASVFNSDGSLKTRTTTITSADGLTMTILYTGNAAGTTDRTQIRQTATNSDGSSTVTTSQYSSSNVLLDKMVVTTIADGLEKNIQWYNAGSGTISRSTSETTTLNPDGSRTQTMIEYHADGSVRATVISTLSADRLSSTSRFDSNGDGHLDRQIERVTASDGSFIETVSGYNPDGSLKDRTITTRSDDNLNTVVQRDVNGDGVYDQKQSTNVVLNGDGSKTTIVTEFHPNGSTSSRLVTTVSGNGLVRVLEYDRNGDGVVDEKITDTTVLKIDGSKTQTITHWNGDGTIKQQSVTTTNGNELSQTTTVDKTGAGRIDNTRTEVTVHNADGSQTSTVTEFHRDGSLKEKTVKTTSANGNETIVYDLDGDTITDQRSVTHTAANGDVVTTVIDYNSDGTLRDKAISTIGSDGRSMTLERDADGDGTIDLTETLSVVSNLDGSQTETRSSFNGDGSLREKVVVTTSVDTQVETTQWDTDGTGGFDLTQTKTSILSASGESTETVSVFDSVGALQERVVTKVSPDERTTTVTTDKNGDGHVDQTRISVQDAAGNIVVTTSDFSAGGGLERRLITTTSDDGLSITKQWDTDGNGSADQTQSDVTVLNSNGSRTQTVSNFTASGALADRTVVTTSADTATTTYNWDNNGDGIFDQSKTETLTVGADGTRTQVTSYFKADGSLEARYEESKSDDGLSIAKRWDKDGDGTFEESATDVTVLNSDGSITQTIKDNPWFDTVVSTSADGLTKTTATVNSNATTNAQGKTYALENADGSKLEIREDLSFKTITHTSADGRVVEVMHHNLLTNTVSQTAETRIAVDGTKTVTVENFNHLGILTDRQTSVTSRGGQTITDYMDINGDGVTDRIQRDVSVVRADGSVVRTLVETNSDGSVREKTITTTSADGRSSVLQRDSAGLGYFDHVETTTHDVSGASKTIYQTFLSDGSLLQSWQKNVRADGNVTKITTNNSSPDGLSNVETHIISIDGSTTGKINYVDMQFNQPLSSITTTLGKDGKSRGLDNFKYLNTAEVISSNTIRYESKPDGFTSEFSSVLADGSTTTESFGFGEDIAQLFEEFSWLSANGESKFTLNSSENGIQIKIDGDNNSVALSNQLFHALTLFNGDGSQYDYASPSLSNSTISISGQANKIWSNNSTVLLAKGGSATINGMSNIVIAGMNTEVSINGTDNRVLRTQADISGNRSIDSRHHEDVRLDNRYSFSYVAADKTQKTYLDANKIPVMIFGTWDEIWVYTVTTHVFLNGPIPAIGPWGTYDAISVNDARTYVGGYPALMLETDGYVGFDGGQRVSSGVAGNWVTALGDRSVSLVGSNMRQAVDYLIGGNGNDIIDGRAGESDILHGGAGDDTIYFDAASYGKSGGTSLPQAIDGGSGYDTGIVTSTGDVNISLATGNFEALISNSGNDTITGNPNAAGYIDGGAGNDIIIGGLLDDILLGGTGNDTIYAGQGNDFLIGGAGNDFLSGQDGNDVLNGSDGNDVLNGGAGSDTFIFNLGFGHDTIQDFTKGQDIIEFEYGLFANWQDLVAKTSQVGADTKISYDAENSILIQNVAWAQLGADDFRFA</sequence>
<feature type="region of interest" description="Disordered" evidence="3">
    <location>
        <begin position="176"/>
        <end position="195"/>
    </location>
</feature>
<dbReference type="PANTHER" id="PTHR38340">
    <property type="entry name" value="S-LAYER PROTEIN"/>
    <property type="match status" value="1"/>
</dbReference>
<dbReference type="InterPro" id="IPR001343">
    <property type="entry name" value="Hemolysn_Ca-bd"/>
</dbReference>
<dbReference type="Gene3D" id="2.150.10.10">
    <property type="entry name" value="Serralysin-like metalloprotease, C-terminal"/>
    <property type="match status" value="2"/>
</dbReference>
<organism evidence="4 5">
    <name type="scientific">Agrobacterium arsenijevicii</name>
    <dbReference type="NCBI Taxonomy" id="1585697"/>
    <lineage>
        <taxon>Bacteria</taxon>
        <taxon>Pseudomonadati</taxon>
        <taxon>Pseudomonadota</taxon>
        <taxon>Alphaproteobacteria</taxon>
        <taxon>Hyphomicrobiales</taxon>
        <taxon>Rhizobiaceae</taxon>
        <taxon>Rhizobium/Agrobacterium group</taxon>
        <taxon>Agrobacterium</taxon>
    </lineage>
</organism>
<dbReference type="InterPro" id="IPR050557">
    <property type="entry name" value="RTX_toxin/Mannuronan_C5-epim"/>
</dbReference>
<dbReference type="Proteomes" id="UP000032564">
    <property type="component" value="Unassembled WGS sequence"/>
</dbReference>
<proteinExistence type="predicted"/>
<name>A0ABR5DC21_9HYPH</name>
<dbReference type="PRINTS" id="PR00313">
    <property type="entry name" value="CABNDNGRPT"/>
</dbReference>
<feature type="compositionally biased region" description="Polar residues" evidence="3">
    <location>
        <begin position="185"/>
        <end position="195"/>
    </location>
</feature>
<dbReference type="InterPro" id="IPR028994">
    <property type="entry name" value="Integrin_alpha_N"/>
</dbReference>
<keyword evidence="2" id="KW-0964">Secreted</keyword>
<protein>
    <submittedName>
        <fullName evidence="4">Uncharacterized protein</fullName>
    </submittedName>
</protein>
<gene>
    <name evidence="4" type="ORF">RP75_05870</name>
</gene>
<dbReference type="InterPro" id="IPR018511">
    <property type="entry name" value="Hemolysin-typ_Ca-bd_CS"/>
</dbReference>
<dbReference type="SUPFAM" id="SSF69318">
    <property type="entry name" value="Integrin alpha N-terminal domain"/>
    <property type="match status" value="2"/>
</dbReference>
<evidence type="ECO:0000256" key="3">
    <source>
        <dbReference type="SAM" id="MobiDB-lite"/>
    </source>
</evidence>
<dbReference type="Pfam" id="PF00353">
    <property type="entry name" value="HemolysinCabind"/>
    <property type="match status" value="3"/>
</dbReference>
<dbReference type="SUPFAM" id="SSF51120">
    <property type="entry name" value="beta-Roll"/>
    <property type="match status" value="1"/>
</dbReference>
<comment type="subcellular location">
    <subcellularLocation>
        <location evidence="1">Secreted</location>
    </subcellularLocation>
</comment>
<evidence type="ECO:0000256" key="2">
    <source>
        <dbReference type="ARBA" id="ARBA00022525"/>
    </source>
</evidence>
<dbReference type="RefSeq" id="WP_045016182.1">
    <property type="nucleotide sequence ID" value="NZ_CP166104.1"/>
</dbReference>
<accession>A0ABR5DC21</accession>
<dbReference type="EMBL" id="JWIT01000003">
    <property type="protein sequence ID" value="KJF74626.1"/>
    <property type="molecule type" value="Genomic_DNA"/>
</dbReference>
<evidence type="ECO:0000313" key="5">
    <source>
        <dbReference type="Proteomes" id="UP000032564"/>
    </source>
</evidence>
<keyword evidence="5" id="KW-1185">Reference proteome</keyword>
<dbReference type="PANTHER" id="PTHR38340:SF1">
    <property type="entry name" value="S-LAYER PROTEIN"/>
    <property type="match status" value="1"/>
</dbReference>
<evidence type="ECO:0000256" key="1">
    <source>
        <dbReference type="ARBA" id="ARBA00004613"/>
    </source>
</evidence>
<reference evidence="4 5" key="1">
    <citation type="submission" date="2014-12" db="EMBL/GenBank/DDBJ databases">
        <authorList>
            <person name="Kuzmanovic N."/>
            <person name="Pulawska J."/>
            <person name="Obradovic A."/>
        </authorList>
    </citation>
    <scope>NUCLEOTIDE SEQUENCE [LARGE SCALE GENOMIC DNA]</scope>
    <source>
        <strain evidence="4 5">KFB 330</strain>
    </source>
</reference>
<evidence type="ECO:0000313" key="4">
    <source>
        <dbReference type="EMBL" id="KJF74626.1"/>
    </source>
</evidence>
<dbReference type="InterPro" id="IPR011049">
    <property type="entry name" value="Serralysin-like_metalloprot_C"/>
</dbReference>